<organism evidence="5 6">
    <name type="scientific">Devosia oryziradicis</name>
    <dbReference type="NCBI Taxonomy" id="2801335"/>
    <lineage>
        <taxon>Bacteria</taxon>
        <taxon>Pseudomonadati</taxon>
        <taxon>Pseudomonadota</taxon>
        <taxon>Alphaproteobacteria</taxon>
        <taxon>Hyphomicrobiales</taxon>
        <taxon>Devosiaceae</taxon>
        <taxon>Devosia</taxon>
    </lineage>
</organism>
<dbReference type="SUPFAM" id="SSF58104">
    <property type="entry name" value="Methyl-accepting chemotaxis protein (MCP) signaling domain"/>
    <property type="match status" value="1"/>
</dbReference>
<accession>A0ABX7C0H0</accession>
<dbReference type="RefSeq" id="WP_201662341.1">
    <property type="nucleotide sequence ID" value="NZ_CP068047.1"/>
</dbReference>
<feature type="domain" description="Methyl-accepting transducer" evidence="4">
    <location>
        <begin position="36"/>
        <end position="87"/>
    </location>
</feature>
<dbReference type="PANTHER" id="PTHR43531:SF11">
    <property type="entry name" value="METHYL-ACCEPTING CHEMOTAXIS PROTEIN 3"/>
    <property type="match status" value="1"/>
</dbReference>
<evidence type="ECO:0000313" key="6">
    <source>
        <dbReference type="Proteomes" id="UP000595460"/>
    </source>
</evidence>
<dbReference type="InterPro" id="IPR004090">
    <property type="entry name" value="Chemotax_Me-accpt_rcpt"/>
</dbReference>
<evidence type="ECO:0000256" key="2">
    <source>
        <dbReference type="ARBA" id="ARBA00029447"/>
    </source>
</evidence>
<gene>
    <name evidence="5" type="ORF">JI749_08745</name>
</gene>
<dbReference type="Gene3D" id="1.10.287.950">
    <property type="entry name" value="Methyl-accepting chemotaxis protein"/>
    <property type="match status" value="1"/>
</dbReference>
<dbReference type="Proteomes" id="UP000595460">
    <property type="component" value="Chromosome"/>
</dbReference>
<dbReference type="PRINTS" id="PR00260">
    <property type="entry name" value="CHEMTRNSDUCR"/>
</dbReference>
<comment type="similarity">
    <text evidence="2">Belongs to the methyl-accepting chemotaxis (MCP) protein family.</text>
</comment>
<dbReference type="EMBL" id="CP068047">
    <property type="protein sequence ID" value="QQR37673.1"/>
    <property type="molecule type" value="Genomic_DNA"/>
</dbReference>
<dbReference type="Pfam" id="PF00015">
    <property type="entry name" value="MCPsignal"/>
    <property type="match status" value="1"/>
</dbReference>
<dbReference type="PANTHER" id="PTHR43531">
    <property type="entry name" value="PROTEIN ICFG"/>
    <property type="match status" value="1"/>
</dbReference>
<proteinExistence type="inferred from homology"/>
<keyword evidence="3" id="KW-0807">Transducer</keyword>
<evidence type="ECO:0000256" key="1">
    <source>
        <dbReference type="ARBA" id="ARBA00022500"/>
    </source>
</evidence>
<evidence type="ECO:0000313" key="5">
    <source>
        <dbReference type="EMBL" id="QQR37673.1"/>
    </source>
</evidence>
<evidence type="ECO:0000259" key="4">
    <source>
        <dbReference type="PROSITE" id="PS50111"/>
    </source>
</evidence>
<keyword evidence="1" id="KW-0145">Chemotaxis</keyword>
<reference evidence="5 6" key="1">
    <citation type="submission" date="2021-01" db="EMBL/GenBank/DDBJ databases">
        <title>Genome seq and assembly of Devosia sp. G19.</title>
        <authorList>
            <person name="Chhetri G."/>
        </authorList>
    </citation>
    <scope>NUCLEOTIDE SEQUENCE [LARGE SCALE GENOMIC DNA]</scope>
    <source>
        <strain evidence="5 6">G19</strain>
    </source>
</reference>
<keyword evidence="6" id="KW-1185">Reference proteome</keyword>
<sequence length="365" mass="40331">MNSKENTAVAASPRAMRVVMDGISGELQSYSSSNLQIVKQTKLLAINAIIEAARAGDAGKGFAVVADEVQRLADRAADIATRFQEVLVGRISLSRTMSETLVDEMEGVRLIDLAQSLVQLIVRNLYERTADVRWWATDTAFWQALEERAAPEAMAFAANRLATINKFYSVYHDLVLTNAQGRVVASANASYERNILGADFSREAWFRAARNTATGDDYAVGEVMESAHHGGREVLVYSTAVRSNGRADGPVLGTLGVYFDWQEQGRSIVQTEAALPPKIAERTEVMLLDGNGRVIASTRPESRFTQFALRHEDRQRGSYYDGQGNIIAFARTLGYQEYDGLGWWGVILQRTEHDDSIRQALGMGR</sequence>
<name>A0ABX7C0H0_9HYPH</name>
<dbReference type="PROSITE" id="PS50111">
    <property type="entry name" value="CHEMOTAXIS_TRANSDUC_2"/>
    <property type="match status" value="1"/>
</dbReference>
<protein>
    <submittedName>
        <fullName evidence="5">Chemotaxis protein</fullName>
    </submittedName>
</protein>
<dbReference type="InterPro" id="IPR004089">
    <property type="entry name" value="MCPsignal_dom"/>
</dbReference>
<dbReference type="Gene3D" id="3.30.450.20">
    <property type="entry name" value="PAS domain"/>
    <property type="match status" value="1"/>
</dbReference>
<evidence type="ECO:0000256" key="3">
    <source>
        <dbReference type="PROSITE-ProRule" id="PRU00284"/>
    </source>
</evidence>
<dbReference type="InterPro" id="IPR051310">
    <property type="entry name" value="MCP_chemotaxis"/>
</dbReference>